<sequence length="274" mass="30845">MESFSRRIFERLAGFAETDSDREVYLNALGSGNPVEKEQDRYERLLHQLKQGDYSAALKAYLQLLAIADEGIQQQLVEIVRERVYSSATDELLRTELLAYFKPPRILDFEDVRVLLASCPDWFTSKNLARARAVQELVAQRCDEELFRTLMIEALRELNHQTRSFNAAYALLEALKKPVCALAVVRLMPSLQDQTTLQEVFKRILAAERQGIDPWEKLPIALVEQQCPLTSALVGELLAVGAEGEIGSLITMLLASAAEPTIVVHLVQEACQED</sequence>
<name>A0ABR8HW51_9CHRO</name>
<evidence type="ECO:0008006" key="3">
    <source>
        <dbReference type="Google" id="ProtNLM"/>
    </source>
</evidence>
<proteinExistence type="predicted"/>
<accession>A0ABR8HW51</accession>
<gene>
    <name evidence="1" type="ORF">H6G48_14040</name>
</gene>
<dbReference type="RefSeq" id="WP_002769784.1">
    <property type="nucleotide sequence ID" value="NZ_JACJSW010000152.1"/>
</dbReference>
<keyword evidence="2" id="KW-1185">Reference proteome</keyword>
<dbReference type="EMBL" id="JACJSW010000152">
    <property type="protein sequence ID" value="MBD2622734.1"/>
    <property type="molecule type" value="Genomic_DNA"/>
</dbReference>
<evidence type="ECO:0000313" key="1">
    <source>
        <dbReference type="EMBL" id="MBD2622734.1"/>
    </source>
</evidence>
<protein>
    <recommendedName>
        <fullName evidence="3">CpcE</fullName>
    </recommendedName>
</protein>
<organism evidence="1 2">
    <name type="scientific">Microcystis flos-aquae FACHB-1344</name>
    <dbReference type="NCBI Taxonomy" id="2692899"/>
    <lineage>
        <taxon>Bacteria</taxon>
        <taxon>Bacillati</taxon>
        <taxon>Cyanobacteriota</taxon>
        <taxon>Cyanophyceae</taxon>
        <taxon>Oscillatoriophycideae</taxon>
        <taxon>Chroococcales</taxon>
        <taxon>Microcystaceae</taxon>
        <taxon>Microcystis</taxon>
    </lineage>
</organism>
<evidence type="ECO:0000313" key="2">
    <source>
        <dbReference type="Proteomes" id="UP000636187"/>
    </source>
</evidence>
<comment type="caution">
    <text evidence="1">The sequence shown here is derived from an EMBL/GenBank/DDBJ whole genome shotgun (WGS) entry which is preliminary data.</text>
</comment>
<dbReference type="Proteomes" id="UP000636187">
    <property type="component" value="Unassembled WGS sequence"/>
</dbReference>
<reference evidence="1 2" key="1">
    <citation type="journal article" date="2020" name="ISME J.">
        <title>Comparative genomics reveals insights into cyanobacterial evolution and habitat adaptation.</title>
        <authorList>
            <person name="Chen M.Y."/>
            <person name="Teng W.K."/>
            <person name="Zhao L."/>
            <person name="Hu C.X."/>
            <person name="Zhou Y.K."/>
            <person name="Han B.P."/>
            <person name="Song L.R."/>
            <person name="Shu W.S."/>
        </authorList>
    </citation>
    <scope>NUCLEOTIDE SEQUENCE [LARGE SCALE GENOMIC DNA]</scope>
    <source>
        <strain evidence="1 2">FACHB-1344</strain>
    </source>
</reference>